<protein>
    <submittedName>
        <fullName evidence="3">Uncharacterized protein</fullName>
    </submittedName>
</protein>
<evidence type="ECO:0000256" key="1">
    <source>
        <dbReference type="SAM" id="MobiDB-lite"/>
    </source>
</evidence>
<dbReference type="GO" id="GO:0016168">
    <property type="term" value="F:chlorophyll binding"/>
    <property type="evidence" value="ECO:0007669"/>
    <property type="project" value="InterPro"/>
</dbReference>
<dbReference type="PANTHER" id="PTHR36064">
    <property type="entry name" value="EMBRYO DEFECTIVE 2735"/>
    <property type="match status" value="1"/>
</dbReference>
<name>A0A8X8C0J3_POPTO</name>
<gene>
    <name evidence="3" type="ORF">POTOM_052710</name>
</gene>
<feature type="transmembrane region" description="Helical" evidence="2">
    <location>
        <begin position="221"/>
        <end position="247"/>
    </location>
</feature>
<dbReference type="GO" id="GO:0009521">
    <property type="term" value="C:photosystem"/>
    <property type="evidence" value="ECO:0007669"/>
    <property type="project" value="InterPro"/>
</dbReference>
<dbReference type="EMBL" id="JAAWWB010000032">
    <property type="protein sequence ID" value="KAG6744006.1"/>
    <property type="molecule type" value="Genomic_DNA"/>
</dbReference>
<dbReference type="Pfam" id="PF00421">
    <property type="entry name" value="PSII"/>
    <property type="match status" value="1"/>
</dbReference>
<keyword evidence="2" id="KW-0812">Transmembrane</keyword>
<keyword evidence="2" id="KW-0472">Membrane</keyword>
<accession>A0A8X8C0J3</accession>
<evidence type="ECO:0000256" key="2">
    <source>
        <dbReference type="SAM" id="Phobius"/>
    </source>
</evidence>
<dbReference type="InterPro" id="IPR000932">
    <property type="entry name" value="PS_antenna-like"/>
</dbReference>
<comment type="caution">
    <text evidence="3">The sequence shown here is derived from an EMBL/GenBank/DDBJ whole genome shotgun (WGS) entry which is preliminary data.</text>
</comment>
<evidence type="ECO:0000313" key="4">
    <source>
        <dbReference type="Proteomes" id="UP000886885"/>
    </source>
</evidence>
<dbReference type="Proteomes" id="UP000886885">
    <property type="component" value="Chromosome 16D"/>
</dbReference>
<organism evidence="3 4">
    <name type="scientific">Populus tomentosa</name>
    <name type="common">Chinese white poplar</name>
    <dbReference type="NCBI Taxonomy" id="118781"/>
    <lineage>
        <taxon>Eukaryota</taxon>
        <taxon>Viridiplantae</taxon>
        <taxon>Streptophyta</taxon>
        <taxon>Embryophyta</taxon>
        <taxon>Tracheophyta</taxon>
        <taxon>Spermatophyta</taxon>
        <taxon>Magnoliopsida</taxon>
        <taxon>eudicotyledons</taxon>
        <taxon>Gunneridae</taxon>
        <taxon>Pentapetalae</taxon>
        <taxon>rosids</taxon>
        <taxon>fabids</taxon>
        <taxon>Malpighiales</taxon>
        <taxon>Salicaceae</taxon>
        <taxon>Saliceae</taxon>
        <taxon>Populus</taxon>
    </lineage>
</organism>
<dbReference type="GO" id="GO:0009767">
    <property type="term" value="P:photosynthetic electron transport chain"/>
    <property type="evidence" value="ECO:0007669"/>
    <property type="project" value="InterPro"/>
</dbReference>
<keyword evidence="2" id="KW-1133">Transmembrane helix</keyword>
<dbReference type="OrthoDB" id="514706at2759"/>
<reference evidence="3" key="1">
    <citation type="journal article" date="2020" name="bioRxiv">
        <title>Hybrid origin of Populus tomentosa Carr. identified through genome sequencing and phylogenomic analysis.</title>
        <authorList>
            <person name="An X."/>
            <person name="Gao K."/>
            <person name="Chen Z."/>
            <person name="Li J."/>
            <person name="Yang X."/>
            <person name="Yang X."/>
            <person name="Zhou J."/>
            <person name="Guo T."/>
            <person name="Zhao T."/>
            <person name="Huang S."/>
            <person name="Miao D."/>
            <person name="Khan W.U."/>
            <person name="Rao P."/>
            <person name="Ye M."/>
            <person name="Lei B."/>
            <person name="Liao W."/>
            <person name="Wang J."/>
            <person name="Ji L."/>
            <person name="Li Y."/>
            <person name="Guo B."/>
            <person name="Mustafa N.S."/>
            <person name="Li S."/>
            <person name="Yun Q."/>
            <person name="Keller S.R."/>
            <person name="Mao J."/>
            <person name="Zhang R."/>
            <person name="Strauss S.H."/>
        </authorList>
    </citation>
    <scope>NUCLEOTIDE SEQUENCE</scope>
    <source>
        <strain evidence="3">GM15</strain>
        <tissue evidence="3">Leaf</tissue>
    </source>
</reference>
<dbReference type="AlphaFoldDB" id="A0A8X8C0J3"/>
<evidence type="ECO:0000313" key="3">
    <source>
        <dbReference type="EMBL" id="KAG6744006.1"/>
    </source>
</evidence>
<proteinExistence type="predicted"/>
<sequence length="302" mass="33830">MKVKVVCRKVYDYIRYDLREIAFPSSLPDPPHIQKRPKLTWRDNLFKATKLYCASWVRDIGPDLRPNDYAKDNEANGEAKTTSSAQEKEPSVVEDLGQFYSLSLSNWGIYGSVFNLLFKWNGFGSNHILSRSGSKIWMKQATFHIEGSYSACAPLVFGAVAARGGMETLRPALQRVYMTRASAYRDALKSFIQGYQEGVQQAYSILVSAHLYKGLYMGKRFFFSIRLSIVIAAVIISASVVAGSTWYGSATDLGYGFFSSAHLKWNRGHVLQEIYRRVDVGSADNVEGGELDVDPRTLKAKA</sequence>
<feature type="region of interest" description="Disordered" evidence="1">
    <location>
        <begin position="67"/>
        <end position="89"/>
    </location>
</feature>
<keyword evidence="4" id="KW-1185">Reference proteome</keyword>